<keyword evidence="2" id="KW-1185">Reference proteome</keyword>
<dbReference type="EMBL" id="QTJU01000005">
    <property type="protein sequence ID" value="RFM27233.1"/>
    <property type="molecule type" value="Genomic_DNA"/>
</dbReference>
<name>A0A3E1NH15_9BACT</name>
<dbReference type="AlphaFoldDB" id="A0A3E1NH15"/>
<proteinExistence type="predicted"/>
<dbReference type="Proteomes" id="UP000261284">
    <property type="component" value="Unassembled WGS sequence"/>
</dbReference>
<comment type="caution">
    <text evidence="1">The sequence shown here is derived from an EMBL/GenBank/DDBJ whole genome shotgun (WGS) entry which is preliminary data.</text>
</comment>
<dbReference type="InterPro" id="IPR000855">
    <property type="entry name" value="Peptidase_C5"/>
</dbReference>
<dbReference type="GO" id="GO:0006508">
    <property type="term" value="P:proteolysis"/>
    <property type="evidence" value="ECO:0007669"/>
    <property type="project" value="InterPro"/>
</dbReference>
<evidence type="ECO:0000313" key="2">
    <source>
        <dbReference type="Proteomes" id="UP000261284"/>
    </source>
</evidence>
<reference evidence="1 2" key="1">
    <citation type="submission" date="2018-08" db="EMBL/GenBank/DDBJ databases">
        <title>Chitinophagaceae sp. K23C18032701, a novel bacterium isolated from forest soil.</title>
        <authorList>
            <person name="Wang C."/>
        </authorList>
    </citation>
    <scope>NUCLEOTIDE SEQUENCE [LARGE SCALE GENOMIC DNA]</scope>
    <source>
        <strain evidence="1 2">K23C18032701</strain>
    </source>
</reference>
<evidence type="ECO:0000313" key="1">
    <source>
        <dbReference type="EMBL" id="RFM27233.1"/>
    </source>
</evidence>
<accession>A0A3E1NH15</accession>
<protein>
    <submittedName>
        <fullName evidence="1">Uncharacterized protein</fullName>
    </submittedName>
</protein>
<organism evidence="1 2">
    <name type="scientific">Deminuibacter soli</name>
    <dbReference type="NCBI Taxonomy" id="2291815"/>
    <lineage>
        <taxon>Bacteria</taxon>
        <taxon>Pseudomonadati</taxon>
        <taxon>Bacteroidota</taxon>
        <taxon>Chitinophagia</taxon>
        <taxon>Chitinophagales</taxon>
        <taxon>Chitinophagaceae</taxon>
        <taxon>Deminuibacter</taxon>
    </lineage>
</organism>
<dbReference type="GO" id="GO:0004197">
    <property type="term" value="F:cysteine-type endopeptidase activity"/>
    <property type="evidence" value="ECO:0007669"/>
    <property type="project" value="InterPro"/>
</dbReference>
<dbReference type="Pfam" id="PF00770">
    <property type="entry name" value="Peptidase_C5"/>
    <property type="match status" value="1"/>
</dbReference>
<gene>
    <name evidence="1" type="ORF">DXN05_14455</name>
</gene>
<sequence>MAFKPRHVMCTGGNACAQHGMFYLYAVKRMPQPFSSNPAFQLQVKYTIERLASVAIHQVFKKNQLSSHMWLFAFVRWVLVLFAAANCSR</sequence>